<sequence>MVVKTRSGTVSLHRVIRILKGPCPSGWGSGKAYHMKRALAEVIKQQLSDKSSEKFVRGTFLLRGVEAAALDQLHREVGGPDRISRNELASRILSRALTQKSVGPRGNKASEERIE</sequence>
<accession>A0A0S4LD35</accession>
<reference evidence="2" key="1">
    <citation type="submission" date="2015-10" db="EMBL/GenBank/DDBJ databases">
        <authorList>
            <person name="Luecker S."/>
            <person name="Luecker S."/>
        </authorList>
    </citation>
    <scope>NUCLEOTIDE SEQUENCE [LARGE SCALE GENOMIC DNA]</scope>
</reference>
<protein>
    <submittedName>
        <fullName evidence="1">Uncharacterized protein</fullName>
    </submittedName>
</protein>
<gene>
    <name evidence="1" type="ORF">COMA2_170053</name>
</gene>
<dbReference type="Proteomes" id="UP000198736">
    <property type="component" value="Unassembled WGS sequence"/>
</dbReference>
<keyword evidence="2" id="KW-1185">Reference proteome</keyword>
<dbReference type="STRING" id="1742973.COMA2_170053"/>
<proteinExistence type="predicted"/>
<organism evidence="1 2">
    <name type="scientific">Candidatus Nitrospira nitrificans</name>
    <dbReference type="NCBI Taxonomy" id="1742973"/>
    <lineage>
        <taxon>Bacteria</taxon>
        <taxon>Pseudomonadati</taxon>
        <taxon>Nitrospirota</taxon>
        <taxon>Nitrospiria</taxon>
        <taxon>Nitrospirales</taxon>
        <taxon>Nitrospiraceae</taxon>
        <taxon>Nitrospira</taxon>
    </lineage>
</organism>
<evidence type="ECO:0000313" key="2">
    <source>
        <dbReference type="Proteomes" id="UP000198736"/>
    </source>
</evidence>
<dbReference type="AlphaFoldDB" id="A0A0S4LD35"/>
<evidence type="ECO:0000313" key="1">
    <source>
        <dbReference type="EMBL" id="CUS34525.1"/>
    </source>
</evidence>
<dbReference type="EMBL" id="CZPZ01000009">
    <property type="protein sequence ID" value="CUS34525.1"/>
    <property type="molecule type" value="Genomic_DNA"/>
</dbReference>
<name>A0A0S4LD35_9BACT</name>